<comment type="caution">
    <text evidence="2">The sequence shown here is derived from an EMBL/GenBank/DDBJ whole genome shotgun (WGS) entry which is preliminary data.</text>
</comment>
<evidence type="ECO:0000313" key="2">
    <source>
        <dbReference type="EMBL" id="KAK7484527.1"/>
    </source>
</evidence>
<feature type="transmembrane region" description="Helical" evidence="1">
    <location>
        <begin position="20"/>
        <end position="39"/>
    </location>
</feature>
<gene>
    <name evidence="2" type="ORF">BaRGS_00024283</name>
</gene>
<evidence type="ECO:0000313" key="3">
    <source>
        <dbReference type="Proteomes" id="UP001519460"/>
    </source>
</evidence>
<keyword evidence="1" id="KW-0472">Membrane</keyword>
<keyword evidence="3" id="KW-1185">Reference proteome</keyword>
<name>A0ABD0KBU3_9CAEN</name>
<dbReference type="EMBL" id="JACVVK020000209">
    <property type="protein sequence ID" value="KAK7484527.1"/>
    <property type="molecule type" value="Genomic_DNA"/>
</dbReference>
<protein>
    <submittedName>
        <fullName evidence="2">Uncharacterized protein</fullName>
    </submittedName>
</protein>
<reference evidence="2 3" key="1">
    <citation type="journal article" date="2023" name="Sci. Data">
        <title>Genome assembly of the Korean intertidal mud-creeper Batillaria attramentaria.</title>
        <authorList>
            <person name="Patra A.K."/>
            <person name="Ho P.T."/>
            <person name="Jun S."/>
            <person name="Lee S.J."/>
            <person name="Kim Y."/>
            <person name="Won Y.J."/>
        </authorList>
    </citation>
    <scope>NUCLEOTIDE SEQUENCE [LARGE SCALE GENOMIC DNA]</scope>
    <source>
        <strain evidence="2">Wonlab-2016</strain>
    </source>
</reference>
<organism evidence="2 3">
    <name type="scientific">Batillaria attramentaria</name>
    <dbReference type="NCBI Taxonomy" id="370345"/>
    <lineage>
        <taxon>Eukaryota</taxon>
        <taxon>Metazoa</taxon>
        <taxon>Spiralia</taxon>
        <taxon>Lophotrochozoa</taxon>
        <taxon>Mollusca</taxon>
        <taxon>Gastropoda</taxon>
        <taxon>Caenogastropoda</taxon>
        <taxon>Sorbeoconcha</taxon>
        <taxon>Cerithioidea</taxon>
        <taxon>Batillariidae</taxon>
        <taxon>Batillaria</taxon>
    </lineage>
</organism>
<dbReference type="AlphaFoldDB" id="A0ABD0KBU3"/>
<proteinExistence type="predicted"/>
<keyword evidence="1" id="KW-0812">Transmembrane</keyword>
<evidence type="ECO:0000256" key="1">
    <source>
        <dbReference type="SAM" id="Phobius"/>
    </source>
</evidence>
<dbReference type="Proteomes" id="UP001519460">
    <property type="component" value="Unassembled WGS sequence"/>
</dbReference>
<keyword evidence="1" id="KW-1133">Transmembrane helix</keyword>
<sequence>MARHIRLCLLGTRQLCQHRVRVWLLLLLLLNVIVFVILFSRVSENSSRLEKGGVRMLPDLSAVSNLSAVSSLSAVSNSSSVASAKPRIGSNGSVLSGAARAESGELTKQAVSVGL</sequence>
<accession>A0ABD0KBU3</accession>